<dbReference type="Gene3D" id="3.40.50.12780">
    <property type="entry name" value="N-terminal domain of ligase-like"/>
    <property type="match status" value="1"/>
</dbReference>
<dbReference type="InterPro" id="IPR000873">
    <property type="entry name" value="AMP-dep_synth/lig_dom"/>
</dbReference>
<dbReference type="Gene3D" id="3.30.300.30">
    <property type="match status" value="1"/>
</dbReference>
<dbReference type="STRING" id="28442.SAMN05443574_103157"/>
<dbReference type="AlphaFoldDB" id="A0A1H2TD87"/>
<evidence type="ECO:0000256" key="2">
    <source>
        <dbReference type="ARBA" id="ARBA00022598"/>
    </source>
</evidence>
<dbReference type="PANTHER" id="PTHR43767:SF11">
    <property type="entry name" value="MEDIUM-CHAIN-FATTY-ACID--COA LIGASE"/>
    <property type="match status" value="1"/>
</dbReference>
<dbReference type="SUPFAM" id="SSF56801">
    <property type="entry name" value="Acetyl-CoA synthetase-like"/>
    <property type="match status" value="1"/>
</dbReference>
<dbReference type="PROSITE" id="PS00455">
    <property type="entry name" value="AMP_BINDING"/>
    <property type="match status" value="1"/>
</dbReference>
<dbReference type="InterPro" id="IPR025110">
    <property type="entry name" value="AMP-bd_C"/>
</dbReference>
<dbReference type="InterPro" id="IPR042099">
    <property type="entry name" value="ANL_N_sf"/>
</dbReference>
<feature type="domain" description="AMP-binding enzyme C-terminal" evidence="4">
    <location>
        <begin position="447"/>
        <end position="525"/>
    </location>
</feature>
<evidence type="ECO:0000313" key="5">
    <source>
        <dbReference type="EMBL" id="SDW41871.1"/>
    </source>
</evidence>
<evidence type="ECO:0000259" key="4">
    <source>
        <dbReference type="Pfam" id="PF13193"/>
    </source>
</evidence>
<dbReference type="Pfam" id="PF00501">
    <property type="entry name" value="AMP-binding"/>
    <property type="match status" value="1"/>
</dbReference>
<reference evidence="5 6" key="1">
    <citation type="submission" date="2016-10" db="EMBL/GenBank/DDBJ databases">
        <authorList>
            <person name="de Groot N.N."/>
        </authorList>
    </citation>
    <scope>NUCLEOTIDE SEQUENCE [LARGE SCALE GENOMIC DNA]</scope>
    <source>
        <strain evidence="5 6">DSM 3756</strain>
    </source>
</reference>
<protein>
    <submittedName>
        <fullName evidence="5">Fatty-acyl-CoA synthase</fullName>
    </submittedName>
</protein>
<gene>
    <name evidence="5" type="ORF">SAMN05443574_103157</name>
</gene>
<comment type="similarity">
    <text evidence="1">Belongs to the ATP-dependent AMP-binding enzyme family.</text>
</comment>
<dbReference type="InterPro" id="IPR020845">
    <property type="entry name" value="AMP-binding_CS"/>
</dbReference>
<dbReference type="EMBL" id="FNOF01000003">
    <property type="protein sequence ID" value="SDW41871.1"/>
    <property type="molecule type" value="Genomic_DNA"/>
</dbReference>
<feature type="domain" description="AMP-dependent synthetase/ligase" evidence="3">
    <location>
        <begin position="18"/>
        <end position="396"/>
    </location>
</feature>
<dbReference type="PANTHER" id="PTHR43767">
    <property type="entry name" value="LONG-CHAIN-FATTY-ACID--COA LIGASE"/>
    <property type="match status" value="1"/>
</dbReference>
<dbReference type="Pfam" id="PF13193">
    <property type="entry name" value="AMP-binding_C"/>
    <property type="match status" value="1"/>
</dbReference>
<dbReference type="NCBIfam" id="NF004837">
    <property type="entry name" value="PRK06187.1"/>
    <property type="match status" value="1"/>
</dbReference>
<accession>A0A1H2TD87</accession>
<evidence type="ECO:0000259" key="3">
    <source>
        <dbReference type="Pfam" id="PF00501"/>
    </source>
</evidence>
<dbReference type="RefSeq" id="WP_004515024.1">
    <property type="nucleotide sequence ID" value="NZ_FNOF01000003.1"/>
</dbReference>
<dbReference type="Proteomes" id="UP000182573">
    <property type="component" value="Unassembled WGS sequence"/>
</dbReference>
<dbReference type="InterPro" id="IPR050237">
    <property type="entry name" value="ATP-dep_AMP-bd_enzyme"/>
</dbReference>
<evidence type="ECO:0000313" key="6">
    <source>
        <dbReference type="Proteomes" id="UP000182573"/>
    </source>
</evidence>
<proteinExistence type="inferred from homology"/>
<dbReference type="FunFam" id="3.30.300.30:FF:000008">
    <property type="entry name" value="2,3-dihydroxybenzoate-AMP ligase"/>
    <property type="match status" value="1"/>
</dbReference>
<dbReference type="GO" id="GO:0016877">
    <property type="term" value="F:ligase activity, forming carbon-sulfur bonds"/>
    <property type="evidence" value="ECO:0007669"/>
    <property type="project" value="UniProtKB-ARBA"/>
</dbReference>
<evidence type="ECO:0000256" key="1">
    <source>
        <dbReference type="ARBA" id="ARBA00006432"/>
    </source>
</evidence>
<keyword evidence="2" id="KW-0436">Ligase</keyword>
<organism evidence="5 6">
    <name type="scientific">Haloarcula vallismortis</name>
    <name type="common">Halobacterium vallismortis</name>
    <dbReference type="NCBI Taxonomy" id="28442"/>
    <lineage>
        <taxon>Archaea</taxon>
        <taxon>Methanobacteriati</taxon>
        <taxon>Methanobacteriota</taxon>
        <taxon>Stenosarchaea group</taxon>
        <taxon>Halobacteria</taxon>
        <taxon>Halobacteriales</taxon>
        <taxon>Haloarculaceae</taxon>
        <taxon>Haloarcula</taxon>
    </lineage>
</organism>
<dbReference type="InterPro" id="IPR045851">
    <property type="entry name" value="AMP-bd_C_sf"/>
</dbReference>
<name>A0A1H2TD87_HALVA</name>
<sequence>MPGGAPLNLRSFLWRGENVFPDSEIVSRTHQGIHRYTIAEYAQRVRKLASALEQAGIERGDRVGTFAWNNHWHQEAYYGVACMGAQVHMINLLLPDEHIRHIVADAEDEILIVDPVMLEKLEAAYDEDAFASVEQYIVMGDTVPETSLEPVVDYESFIADGDPDYSFPQLPEDQPAGMCYTSGTTGKPKGVEYTQKMYWTQVMSLMTSQAGIKTDDVELTYVPMFHVSGWCRPFTTIAAGAKTVLPGPNPSAEDLAKLIEEEDVTVSAAVPTVFMELLEYARDTDVDFSSVRYFTSGGSATPRSLMEDYKQEFDVDLISGYGMTETSPVTHAYEPKPGMTDLPEEELFDLRSHSAGLPIAGLEFKVVNTDGEEVPWDGESLGELWMRGPWVTQEYYNAPDATEQAVTDDGWFKTGDIVRVSPEGYVDVVDRMDDLVKSGGEWIASVEVENAVMGHDEVVEAAVVPVPHERWDERPAAFVVTRDAVADEAALRQEIKDLVAESYPSWWVPDAIRLVDGIPKGATGKFSKQTLRDEYVDESVIETVAENAPAT</sequence>